<accession>A0A1A8PKT9</accession>
<protein>
    <submittedName>
        <fullName evidence="2">ELKS/RAB6-interacting/CAST family member 1</fullName>
    </submittedName>
</protein>
<keyword evidence="1" id="KW-0812">Transmembrane</keyword>
<organism evidence="2">
    <name type="scientific">Nothobranchius rachovii</name>
    <name type="common">bluefin notho</name>
    <dbReference type="NCBI Taxonomy" id="451742"/>
    <lineage>
        <taxon>Eukaryota</taxon>
        <taxon>Metazoa</taxon>
        <taxon>Chordata</taxon>
        <taxon>Craniata</taxon>
        <taxon>Vertebrata</taxon>
        <taxon>Euteleostomi</taxon>
        <taxon>Actinopterygii</taxon>
        <taxon>Neopterygii</taxon>
        <taxon>Teleostei</taxon>
        <taxon>Neoteleostei</taxon>
        <taxon>Acanthomorphata</taxon>
        <taxon>Ovalentaria</taxon>
        <taxon>Atherinomorphae</taxon>
        <taxon>Cyprinodontiformes</taxon>
        <taxon>Nothobranchiidae</taxon>
        <taxon>Nothobranchius</taxon>
    </lineage>
</organism>
<proteinExistence type="predicted"/>
<sequence length="53" mass="5843">MLMVKMCFHYIQSGPKLVCCSTLGEKDLTSLFLVLFLISLSLGTPQMIPPLLA</sequence>
<reference evidence="2" key="2">
    <citation type="submission" date="2016-06" db="EMBL/GenBank/DDBJ databases">
        <title>The genome of a short-lived fish provides insights into sex chromosome evolution and the genetic control of aging.</title>
        <authorList>
            <person name="Reichwald K."/>
            <person name="Felder M."/>
            <person name="Petzold A."/>
            <person name="Koch P."/>
            <person name="Groth M."/>
            <person name="Platzer M."/>
        </authorList>
    </citation>
    <scope>NUCLEOTIDE SEQUENCE</scope>
    <source>
        <tissue evidence="2">Brain</tissue>
    </source>
</reference>
<evidence type="ECO:0000256" key="1">
    <source>
        <dbReference type="SAM" id="Phobius"/>
    </source>
</evidence>
<evidence type="ECO:0000313" key="2">
    <source>
        <dbReference type="EMBL" id="SBR81627.1"/>
    </source>
</evidence>
<keyword evidence="1" id="KW-0472">Membrane</keyword>
<dbReference type="EMBL" id="HAEH01007341">
    <property type="protein sequence ID" value="SBR81627.1"/>
    <property type="molecule type" value="Transcribed_RNA"/>
</dbReference>
<gene>
    <name evidence="2" type="primary">ERC1</name>
</gene>
<name>A0A1A8PKT9_9TELE</name>
<keyword evidence="1" id="KW-1133">Transmembrane helix</keyword>
<dbReference type="AlphaFoldDB" id="A0A1A8PKT9"/>
<reference evidence="2" key="1">
    <citation type="submission" date="2016-05" db="EMBL/GenBank/DDBJ databases">
        <authorList>
            <person name="Lavstsen T."/>
            <person name="Jespersen J.S."/>
        </authorList>
    </citation>
    <scope>NUCLEOTIDE SEQUENCE</scope>
    <source>
        <tissue evidence="2">Brain</tissue>
    </source>
</reference>
<feature type="non-terminal residue" evidence="2">
    <location>
        <position position="53"/>
    </location>
</feature>
<feature type="transmembrane region" description="Helical" evidence="1">
    <location>
        <begin position="31"/>
        <end position="48"/>
    </location>
</feature>